<organism evidence="7 8">
    <name type="scientific">Armadillidium nasatum</name>
    <dbReference type="NCBI Taxonomy" id="96803"/>
    <lineage>
        <taxon>Eukaryota</taxon>
        <taxon>Metazoa</taxon>
        <taxon>Ecdysozoa</taxon>
        <taxon>Arthropoda</taxon>
        <taxon>Crustacea</taxon>
        <taxon>Multicrustacea</taxon>
        <taxon>Malacostraca</taxon>
        <taxon>Eumalacostraca</taxon>
        <taxon>Peracarida</taxon>
        <taxon>Isopoda</taxon>
        <taxon>Oniscidea</taxon>
        <taxon>Crinocheta</taxon>
        <taxon>Armadillidiidae</taxon>
        <taxon>Armadillidium</taxon>
    </lineage>
</organism>
<comment type="caution">
    <text evidence="7">The sequence shown here is derived from an EMBL/GenBank/DDBJ whole genome shotgun (WGS) entry which is preliminary data.</text>
</comment>
<name>A0A5N5TAY2_9CRUS</name>
<dbReference type="Gene3D" id="2.40.50.140">
    <property type="entry name" value="Nucleic acid-binding proteins"/>
    <property type="match status" value="1"/>
</dbReference>
<gene>
    <name evidence="7" type="primary">rpa1</name>
    <name evidence="7" type="ORF">Anas_09083</name>
</gene>
<dbReference type="GO" id="GO:0008270">
    <property type="term" value="F:zinc ion binding"/>
    <property type="evidence" value="ECO:0007669"/>
    <property type="project" value="UniProtKB-KW"/>
</dbReference>
<evidence type="ECO:0000313" key="8">
    <source>
        <dbReference type="Proteomes" id="UP000326759"/>
    </source>
</evidence>
<keyword evidence="5 7" id="KW-0238">DNA-binding</keyword>
<dbReference type="InterPro" id="IPR031657">
    <property type="entry name" value="REPA_OB_2"/>
</dbReference>
<evidence type="ECO:0000259" key="6">
    <source>
        <dbReference type="Pfam" id="PF16900"/>
    </source>
</evidence>
<keyword evidence="2" id="KW-0479">Metal-binding</keyword>
<evidence type="ECO:0000256" key="4">
    <source>
        <dbReference type="ARBA" id="ARBA00022833"/>
    </source>
</evidence>
<comment type="similarity">
    <text evidence="1">Belongs to the replication factor A protein 1 family.</text>
</comment>
<keyword evidence="3" id="KW-0863">Zinc-finger</keyword>
<dbReference type="InterPro" id="IPR012340">
    <property type="entry name" value="NA-bd_OB-fold"/>
</dbReference>
<reference evidence="7 8" key="1">
    <citation type="journal article" date="2019" name="PLoS Biol.">
        <title>Sex chromosomes control vertical transmission of feminizing Wolbachia symbionts in an isopod.</title>
        <authorList>
            <person name="Becking T."/>
            <person name="Chebbi M.A."/>
            <person name="Giraud I."/>
            <person name="Moumen B."/>
            <person name="Laverre T."/>
            <person name="Caubet Y."/>
            <person name="Peccoud J."/>
            <person name="Gilbert C."/>
            <person name="Cordaux R."/>
        </authorList>
    </citation>
    <scope>NUCLEOTIDE SEQUENCE [LARGE SCALE GENOMIC DNA]</scope>
    <source>
        <strain evidence="7">ANa2</strain>
        <tissue evidence="7">Whole body excluding digestive tract and cuticle</tissue>
    </source>
</reference>
<protein>
    <submittedName>
        <fullName evidence="7">Replication protein A DNA-binding subunit</fullName>
    </submittedName>
</protein>
<dbReference type="PANTHER" id="PTHR47165:SF4">
    <property type="entry name" value="OS03G0429900 PROTEIN"/>
    <property type="match status" value="1"/>
</dbReference>
<keyword evidence="4" id="KW-0862">Zinc</keyword>
<evidence type="ECO:0000256" key="2">
    <source>
        <dbReference type="ARBA" id="ARBA00022723"/>
    </source>
</evidence>
<evidence type="ECO:0000256" key="1">
    <source>
        <dbReference type="ARBA" id="ARBA00005690"/>
    </source>
</evidence>
<feature type="domain" description="Replication protein A OB" evidence="6">
    <location>
        <begin position="145"/>
        <end position="223"/>
    </location>
</feature>
<dbReference type="CDD" id="cd04475">
    <property type="entry name" value="RPA1_DBD_B"/>
    <property type="match status" value="1"/>
</dbReference>
<dbReference type="GO" id="GO:0003677">
    <property type="term" value="F:DNA binding"/>
    <property type="evidence" value="ECO:0007669"/>
    <property type="project" value="UniProtKB-KW"/>
</dbReference>
<evidence type="ECO:0000256" key="3">
    <source>
        <dbReference type="ARBA" id="ARBA00022771"/>
    </source>
</evidence>
<dbReference type="Pfam" id="PF16900">
    <property type="entry name" value="REPA_OB_2"/>
    <property type="match status" value="1"/>
</dbReference>
<evidence type="ECO:0000256" key="5">
    <source>
        <dbReference type="ARBA" id="ARBA00023125"/>
    </source>
</evidence>
<evidence type="ECO:0000313" key="7">
    <source>
        <dbReference type="EMBL" id="KAB7503652.1"/>
    </source>
</evidence>
<accession>A0A5N5TAY2</accession>
<keyword evidence="8" id="KW-1185">Reference proteome</keyword>
<dbReference type="OrthoDB" id="1751331at2759"/>
<dbReference type="Proteomes" id="UP000326759">
    <property type="component" value="Unassembled WGS sequence"/>
</dbReference>
<sequence>MISTFNIVIILNLDSLQIGVEDNSIMGNLSQYETSPRQGVSGNATSNYSQDLFGLSTASRCSSFAGGSSETPAGVFPISSLTPEKKTWTIRALVTCKSSLIPYDSNGKKCKRFFIDLADESGEIRAKAFDKQCKKFWNVIKPNKTYSITQSIVLKADKRYNSLKNDYEIIFDSRTMVGLTLWESQAENFTGSQNSVIVVKGAKVTDFRGRNLSVATSSIIQIDPNIEESYKLRRWYEGRDCNLEGNSQIENFLKFGRCN</sequence>
<dbReference type="EMBL" id="SEYY01004742">
    <property type="protein sequence ID" value="KAB7503652.1"/>
    <property type="molecule type" value="Genomic_DNA"/>
</dbReference>
<dbReference type="SUPFAM" id="SSF50249">
    <property type="entry name" value="Nucleic acid-binding proteins"/>
    <property type="match status" value="2"/>
</dbReference>
<dbReference type="AlphaFoldDB" id="A0A5N5TAY2"/>
<proteinExistence type="inferred from homology"/>
<dbReference type="FunFam" id="2.40.50.140:FF:000041">
    <property type="entry name" value="Replication protein A subunit"/>
    <property type="match status" value="1"/>
</dbReference>
<dbReference type="PANTHER" id="PTHR47165">
    <property type="entry name" value="OS03G0429900 PROTEIN"/>
    <property type="match status" value="1"/>
</dbReference>
<dbReference type="CDD" id="cd04474">
    <property type="entry name" value="RPA1_DBD_A"/>
    <property type="match status" value="1"/>
</dbReference>